<keyword evidence="1" id="KW-1133">Transmembrane helix</keyword>
<dbReference type="Proteomes" id="UP000006322">
    <property type="component" value="Unassembled WGS sequence"/>
</dbReference>
<evidence type="ECO:0000256" key="1">
    <source>
        <dbReference type="SAM" id="Phobius"/>
    </source>
</evidence>
<reference evidence="3" key="1">
    <citation type="journal article" date="2014" name="Environ. Microbiol.">
        <title>Comparative genomics of the marine bacterial genus Glaciecola reveals the high degree of genomic diversity and genomic characteristic for cold adaptation.</title>
        <authorList>
            <person name="Qin Q.L."/>
            <person name="Xie B.B."/>
            <person name="Yu Y."/>
            <person name="Shu Y.L."/>
            <person name="Rong J.C."/>
            <person name="Zhang Y.J."/>
            <person name="Zhao D.L."/>
            <person name="Chen X.L."/>
            <person name="Zhang X.Y."/>
            <person name="Chen B."/>
            <person name="Zhou B.C."/>
            <person name="Zhang Y.Z."/>
        </authorList>
    </citation>
    <scope>NUCLEOTIDE SEQUENCE [LARGE SCALE GENOMIC DNA]</scope>
    <source>
        <strain evidence="3">LMG 21857</strain>
    </source>
</reference>
<keyword evidence="3" id="KW-1185">Reference proteome</keyword>
<proteinExistence type="predicted"/>
<gene>
    <name evidence="2" type="ORF">GPLA_4375</name>
</gene>
<keyword evidence="1" id="KW-0472">Membrane</keyword>
<dbReference type="AlphaFoldDB" id="K6YRA3"/>
<evidence type="ECO:0000313" key="2">
    <source>
        <dbReference type="EMBL" id="GAC35254.1"/>
    </source>
</evidence>
<dbReference type="STRING" id="1129793.GPLA_4375"/>
<feature type="transmembrane region" description="Helical" evidence="1">
    <location>
        <begin position="18"/>
        <end position="41"/>
    </location>
</feature>
<name>K6YRA3_9ALTE</name>
<keyword evidence="1" id="KW-0812">Transmembrane</keyword>
<accession>K6YRA3</accession>
<comment type="caution">
    <text evidence="2">The sequence shown here is derived from an EMBL/GenBank/DDBJ whole genome shotgun (WGS) entry which is preliminary data.</text>
</comment>
<evidence type="ECO:0000313" key="3">
    <source>
        <dbReference type="Proteomes" id="UP000006322"/>
    </source>
</evidence>
<dbReference type="EMBL" id="BAER01000127">
    <property type="protein sequence ID" value="GAC35254.1"/>
    <property type="molecule type" value="Genomic_DNA"/>
</dbReference>
<protein>
    <submittedName>
        <fullName evidence="2">Uncharacterized protein</fullName>
    </submittedName>
</protein>
<organism evidence="2 3">
    <name type="scientific">Paraglaciecola polaris LMG 21857</name>
    <dbReference type="NCBI Taxonomy" id="1129793"/>
    <lineage>
        <taxon>Bacteria</taxon>
        <taxon>Pseudomonadati</taxon>
        <taxon>Pseudomonadota</taxon>
        <taxon>Gammaproteobacteria</taxon>
        <taxon>Alteromonadales</taxon>
        <taxon>Alteromonadaceae</taxon>
        <taxon>Paraglaciecola</taxon>
    </lineage>
</organism>
<sequence length="42" mass="4591">MLLRCKLIPFNPISVTSYVFFVILCAFAALLQSSLTSLGLAK</sequence>